<evidence type="ECO:0000256" key="2">
    <source>
        <dbReference type="SAM" id="Phobius"/>
    </source>
</evidence>
<reference evidence="4" key="1">
    <citation type="journal article" date="2017" name="bioRxiv">
        <title>Comparative analysis of the genomes of Stylophora pistillata and Acropora digitifera provides evidence for extensive differences between species of corals.</title>
        <authorList>
            <person name="Voolstra C.R."/>
            <person name="Li Y."/>
            <person name="Liew Y.J."/>
            <person name="Baumgarten S."/>
            <person name="Zoccola D."/>
            <person name="Flot J.-F."/>
            <person name="Tambutte S."/>
            <person name="Allemand D."/>
            <person name="Aranda M."/>
        </authorList>
    </citation>
    <scope>NUCLEOTIDE SEQUENCE [LARGE SCALE GENOMIC DNA]</scope>
</reference>
<dbReference type="Proteomes" id="UP000225706">
    <property type="component" value="Unassembled WGS sequence"/>
</dbReference>
<keyword evidence="2" id="KW-0472">Membrane</keyword>
<name>A0A2B4RD06_STYPI</name>
<dbReference type="EMBL" id="LSMT01000640">
    <property type="protein sequence ID" value="PFX15531.1"/>
    <property type="molecule type" value="Genomic_DNA"/>
</dbReference>
<gene>
    <name evidence="3" type="ORF">AWC38_SpisGene20246</name>
</gene>
<accession>A0A2B4RD06</accession>
<feature type="compositionally biased region" description="Basic and acidic residues" evidence="1">
    <location>
        <begin position="117"/>
        <end position="136"/>
    </location>
</feature>
<evidence type="ECO:0000313" key="4">
    <source>
        <dbReference type="Proteomes" id="UP000225706"/>
    </source>
</evidence>
<keyword evidence="2" id="KW-0812">Transmembrane</keyword>
<evidence type="ECO:0000256" key="1">
    <source>
        <dbReference type="SAM" id="MobiDB-lite"/>
    </source>
</evidence>
<evidence type="ECO:0000313" key="3">
    <source>
        <dbReference type="EMBL" id="PFX15531.1"/>
    </source>
</evidence>
<feature type="compositionally biased region" description="Polar residues" evidence="1">
    <location>
        <begin position="137"/>
        <end position="146"/>
    </location>
</feature>
<sequence>MILADGTLAIYISAGLAGFLALLWCCAICVCKGPCRSLDEPVKSPFEMHMDPASKDTALRNKYEVYHYHLMTPKTPTQQHQVLLPPQLVPTPISQASGSPIAFDFGAVLKMQAADKANAKGRDRQVRDPLIDKEQGDSSSDSNNENVKLKRLNTIKVDVQNIDDQKSDKPLIQQDNLRDVVN</sequence>
<keyword evidence="2" id="KW-1133">Transmembrane helix</keyword>
<dbReference type="AlphaFoldDB" id="A0A2B4RD06"/>
<dbReference type="OrthoDB" id="5946876at2759"/>
<feature type="transmembrane region" description="Helical" evidence="2">
    <location>
        <begin position="6"/>
        <end position="30"/>
    </location>
</feature>
<protein>
    <submittedName>
        <fullName evidence="3">Uncharacterized protein</fullName>
    </submittedName>
</protein>
<proteinExistence type="predicted"/>
<comment type="caution">
    <text evidence="3">The sequence shown here is derived from an EMBL/GenBank/DDBJ whole genome shotgun (WGS) entry which is preliminary data.</text>
</comment>
<feature type="region of interest" description="Disordered" evidence="1">
    <location>
        <begin position="116"/>
        <end position="147"/>
    </location>
</feature>
<organism evidence="3 4">
    <name type="scientific">Stylophora pistillata</name>
    <name type="common">Smooth cauliflower coral</name>
    <dbReference type="NCBI Taxonomy" id="50429"/>
    <lineage>
        <taxon>Eukaryota</taxon>
        <taxon>Metazoa</taxon>
        <taxon>Cnidaria</taxon>
        <taxon>Anthozoa</taxon>
        <taxon>Hexacorallia</taxon>
        <taxon>Scleractinia</taxon>
        <taxon>Astrocoeniina</taxon>
        <taxon>Pocilloporidae</taxon>
        <taxon>Stylophora</taxon>
    </lineage>
</organism>
<keyword evidence="4" id="KW-1185">Reference proteome</keyword>